<dbReference type="AlphaFoldDB" id="A0AAV9CA24"/>
<name>A0AAV9CA24_ACOCL</name>
<dbReference type="EMBL" id="JAUJYO010000020">
    <property type="protein sequence ID" value="KAK1285750.1"/>
    <property type="molecule type" value="Genomic_DNA"/>
</dbReference>
<organism evidence="2 3">
    <name type="scientific">Acorus calamus</name>
    <name type="common">Sweet flag</name>
    <dbReference type="NCBI Taxonomy" id="4465"/>
    <lineage>
        <taxon>Eukaryota</taxon>
        <taxon>Viridiplantae</taxon>
        <taxon>Streptophyta</taxon>
        <taxon>Embryophyta</taxon>
        <taxon>Tracheophyta</taxon>
        <taxon>Spermatophyta</taxon>
        <taxon>Magnoliopsida</taxon>
        <taxon>Liliopsida</taxon>
        <taxon>Acoraceae</taxon>
        <taxon>Acorus</taxon>
    </lineage>
</organism>
<evidence type="ECO:0000256" key="1">
    <source>
        <dbReference type="SAM" id="MobiDB-lite"/>
    </source>
</evidence>
<feature type="region of interest" description="Disordered" evidence="1">
    <location>
        <begin position="1"/>
        <end position="26"/>
    </location>
</feature>
<proteinExistence type="predicted"/>
<sequence length="69" mass="7941">MSNESTHGRNHCAPRSALESHNTRDGSFEVIQTDELVRTENYGCPEKKHHGFITDVKEKFEEVKEKIIV</sequence>
<reference evidence="2" key="2">
    <citation type="submission" date="2023-06" db="EMBL/GenBank/DDBJ databases">
        <authorList>
            <person name="Ma L."/>
            <person name="Liu K.-W."/>
            <person name="Li Z."/>
            <person name="Hsiao Y.-Y."/>
            <person name="Qi Y."/>
            <person name="Fu T."/>
            <person name="Tang G."/>
            <person name="Zhang D."/>
            <person name="Sun W.-H."/>
            <person name="Liu D.-K."/>
            <person name="Li Y."/>
            <person name="Chen G.-Z."/>
            <person name="Liu X.-D."/>
            <person name="Liao X.-Y."/>
            <person name="Jiang Y.-T."/>
            <person name="Yu X."/>
            <person name="Hao Y."/>
            <person name="Huang J."/>
            <person name="Zhao X.-W."/>
            <person name="Ke S."/>
            <person name="Chen Y.-Y."/>
            <person name="Wu W.-L."/>
            <person name="Hsu J.-L."/>
            <person name="Lin Y.-F."/>
            <person name="Huang M.-D."/>
            <person name="Li C.-Y."/>
            <person name="Huang L."/>
            <person name="Wang Z.-W."/>
            <person name="Zhao X."/>
            <person name="Zhong W.-Y."/>
            <person name="Peng D.-H."/>
            <person name="Ahmad S."/>
            <person name="Lan S."/>
            <person name="Zhang J.-S."/>
            <person name="Tsai W.-C."/>
            <person name="Van De Peer Y."/>
            <person name="Liu Z.-J."/>
        </authorList>
    </citation>
    <scope>NUCLEOTIDE SEQUENCE</scope>
    <source>
        <strain evidence="2">CP</strain>
        <tissue evidence="2">Leaves</tissue>
    </source>
</reference>
<evidence type="ECO:0008006" key="4">
    <source>
        <dbReference type="Google" id="ProtNLM"/>
    </source>
</evidence>
<comment type="caution">
    <text evidence="2">The sequence shown here is derived from an EMBL/GenBank/DDBJ whole genome shotgun (WGS) entry which is preliminary data.</text>
</comment>
<dbReference type="Proteomes" id="UP001180020">
    <property type="component" value="Unassembled WGS sequence"/>
</dbReference>
<evidence type="ECO:0000313" key="2">
    <source>
        <dbReference type="EMBL" id="KAK1285750.1"/>
    </source>
</evidence>
<reference evidence="2" key="1">
    <citation type="journal article" date="2023" name="Nat. Commun.">
        <title>Diploid and tetraploid genomes of Acorus and the evolution of monocots.</title>
        <authorList>
            <person name="Ma L."/>
            <person name="Liu K.W."/>
            <person name="Li Z."/>
            <person name="Hsiao Y.Y."/>
            <person name="Qi Y."/>
            <person name="Fu T."/>
            <person name="Tang G.D."/>
            <person name="Zhang D."/>
            <person name="Sun W.H."/>
            <person name="Liu D.K."/>
            <person name="Li Y."/>
            <person name="Chen G.Z."/>
            <person name="Liu X.D."/>
            <person name="Liao X.Y."/>
            <person name="Jiang Y.T."/>
            <person name="Yu X."/>
            <person name="Hao Y."/>
            <person name="Huang J."/>
            <person name="Zhao X.W."/>
            <person name="Ke S."/>
            <person name="Chen Y.Y."/>
            <person name="Wu W.L."/>
            <person name="Hsu J.L."/>
            <person name="Lin Y.F."/>
            <person name="Huang M.D."/>
            <person name="Li C.Y."/>
            <person name="Huang L."/>
            <person name="Wang Z.W."/>
            <person name="Zhao X."/>
            <person name="Zhong W.Y."/>
            <person name="Peng D.H."/>
            <person name="Ahmad S."/>
            <person name="Lan S."/>
            <person name="Zhang J.S."/>
            <person name="Tsai W.C."/>
            <person name="Van de Peer Y."/>
            <person name="Liu Z.J."/>
        </authorList>
    </citation>
    <scope>NUCLEOTIDE SEQUENCE</scope>
    <source>
        <strain evidence="2">CP</strain>
    </source>
</reference>
<accession>A0AAV9CA24</accession>
<keyword evidence="3" id="KW-1185">Reference proteome</keyword>
<evidence type="ECO:0000313" key="3">
    <source>
        <dbReference type="Proteomes" id="UP001180020"/>
    </source>
</evidence>
<protein>
    <recommendedName>
        <fullName evidence="4">Dehydrin</fullName>
    </recommendedName>
</protein>
<gene>
    <name evidence="2" type="ORF">QJS10_CPB20g02036</name>
</gene>